<dbReference type="Proteomes" id="UP000076744">
    <property type="component" value="Unassembled WGS sequence"/>
</dbReference>
<comment type="caution">
    <text evidence="2">The sequence shown here is derived from an EMBL/GenBank/DDBJ whole genome shotgun (WGS) entry which is preliminary data.</text>
</comment>
<keyword evidence="3" id="KW-1185">Reference proteome</keyword>
<feature type="signal peptide" evidence="1">
    <location>
        <begin position="1"/>
        <end position="32"/>
    </location>
</feature>
<feature type="chain" id="PRO_5007836955" evidence="1">
    <location>
        <begin position="33"/>
        <end position="184"/>
    </location>
</feature>
<organism evidence="2 3">
    <name type="scientific">Cordyceps fumosorosea (strain ARSEF 2679)</name>
    <name type="common">Isaria fumosorosea</name>
    <dbReference type="NCBI Taxonomy" id="1081104"/>
    <lineage>
        <taxon>Eukaryota</taxon>
        <taxon>Fungi</taxon>
        <taxon>Dikarya</taxon>
        <taxon>Ascomycota</taxon>
        <taxon>Pezizomycotina</taxon>
        <taxon>Sordariomycetes</taxon>
        <taxon>Hypocreomycetidae</taxon>
        <taxon>Hypocreales</taxon>
        <taxon>Cordycipitaceae</taxon>
        <taxon>Cordyceps</taxon>
    </lineage>
</organism>
<name>A0A162LEY0_CORFA</name>
<protein>
    <submittedName>
        <fullName evidence="2">Uncharacterized protein</fullName>
    </submittedName>
</protein>
<dbReference type="STRING" id="1081104.A0A162LEY0"/>
<dbReference type="GeneID" id="30019246"/>
<dbReference type="RefSeq" id="XP_018706288.1">
    <property type="nucleotide sequence ID" value="XM_018846560.1"/>
</dbReference>
<dbReference type="AlphaFoldDB" id="A0A162LEY0"/>
<proteinExistence type="predicted"/>
<accession>A0A162LEY0</accession>
<reference evidence="2 3" key="1">
    <citation type="journal article" date="2016" name="Genome Biol. Evol.">
        <title>Divergent and convergent evolution of fungal pathogenicity.</title>
        <authorList>
            <person name="Shang Y."/>
            <person name="Xiao G."/>
            <person name="Zheng P."/>
            <person name="Cen K."/>
            <person name="Zhan S."/>
            <person name="Wang C."/>
        </authorList>
    </citation>
    <scope>NUCLEOTIDE SEQUENCE [LARGE SCALE GENOMIC DNA]</scope>
    <source>
        <strain evidence="2 3">ARSEF 2679</strain>
    </source>
</reference>
<gene>
    <name evidence="2" type="ORF">ISF_02954</name>
</gene>
<keyword evidence="1" id="KW-0732">Signal</keyword>
<evidence type="ECO:0000313" key="2">
    <source>
        <dbReference type="EMBL" id="OAA69684.1"/>
    </source>
</evidence>
<evidence type="ECO:0000256" key="1">
    <source>
        <dbReference type="SAM" id="SignalP"/>
    </source>
</evidence>
<evidence type="ECO:0000313" key="3">
    <source>
        <dbReference type="Proteomes" id="UP000076744"/>
    </source>
</evidence>
<dbReference type="EMBL" id="AZHB01000005">
    <property type="protein sequence ID" value="OAA69684.1"/>
    <property type="molecule type" value="Genomic_DNA"/>
</dbReference>
<sequence length="184" mass="19295">MSERPQKAARMKASDTGLLLLSNGVLIAGVLAEALPADSIPIQCATICGPMVELSLICSGGDESIENYTHISYANISHASASATTSIATITITTIVTITNILIIAITTTNTTAFSSFPILVFISAAAAAISSCSAFEPALIDHANAAQRRGHRLSDDSNPHGIHYTYGFPASENVHGCHGRERR</sequence>
<dbReference type="OrthoDB" id="4843554at2759"/>